<gene>
    <name evidence="10" type="ORF">P0Y58_18235</name>
</gene>
<dbReference type="PANTHER" id="PTHR30203">
    <property type="entry name" value="OUTER MEMBRANE CATION EFFLUX PROTEIN"/>
    <property type="match status" value="1"/>
</dbReference>
<evidence type="ECO:0000256" key="2">
    <source>
        <dbReference type="ARBA" id="ARBA00007613"/>
    </source>
</evidence>
<comment type="subcellular location">
    <subcellularLocation>
        <location evidence="1 9">Cell outer membrane</location>
        <topology evidence="1 9">Lipid-anchor</topology>
    </subcellularLocation>
</comment>
<evidence type="ECO:0000256" key="7">
    <source>
        <dbReference type="ARBA" id="ARBA00023237"/>
    </source>
</evidence>
<dbReference type="InterPro" id="IPR003423">
    <property type="entry name" value="OMP_efflux"/>
</dbReference>
<evidence type="ECO:0000256" key="9">
    <source>
        <dbReference type="RuleBase" id="RU362097"/>
    </source>
</evidence>
<dbReference type="Proteomes" id="UP001216329">
    <property type="component" value="Chromosome"/>
</dbReference>
<sequence length="468" mass="50460">MKNKPMNCALGALLLTVSGCSLIPHYDRPPAPVAHAYSVPSEAGSPSVTWQQLLRSESLQALIKEALANNLDYRVAALNIERAQALYRIERADLLPSINATGAGASQRLPRDLSATERTETTHNYSAGLGFTAYELDFFGRVRSLNQQALETYFATVEAKRSAKLSLVAQVAAAYFQLQADQQLLAVAQRTLDSQQQSYALVASSYEQEVATELDLSQALSTVKTAESAKARYQRLVEQDKNALVLLVGKPLPETAFTAISADAFTLKDDLPAGMPSELLTLRPDILAAEHQLKAANGNIGAARAAFFPSIRLTASAGSASAQLGDLFAGGQGAWSFVPTITLPIFDYGRNKANLDVAKVQATIEVANYQKAIQTAFREVSDALVAKAYLDAQVLAEYQRVQANGKSYALADSRYREGVDTYLNTLDAQRNLFSAEQDLITVKLASITNLISLYKALGGGEAEVPMSL</sequence>
<protein>
    <submittedName>
        <fullName evidence="10">Efflux transporter outer membrane subunit</fullName>
    </submittedName>
</protein>
<evidence type="ECO:0000313" key="11">
    <source>
        <dbReference type="Proteomes" id="UP001216329"/>
    </source>
</evidence>
<dbReference type="GO" id="GO:0015562">
    <property type="term" value="F:efflux transmembrane transporter activity"/>
    <property type="evidence" value="ECO:0007669"/>
    <property type="project" value="InterPro"/>
</dbReference>
<keyword evidence="8 9" id="KW-0449">Lipoprotein</keyword>
<proteinExistence type="inferred from homology"/>
<comment type="similarity">
    <text evidence="2 9">Belongs to the outer membrane factor (OMF) (TC 1.B.17) family.</text>
</comment>
<accession>A0AAJ5WHH8</accession>
<dbReference type="PANTHER" id="PTHR30203:SF32">
    <property type="entry name" value="CATION EFFLUX SYSTEM PROTEIN CUSC"/>
    <property type="match status" value="1"/>
</dbReference>
<evidence type="ECO:0000256" key="5">
    <source>
        <dbReference type="ARBA" id="ARBA00023136"/>
    </source>
</evidence>
<keyword evidence="4 9" id="KW-0812">Transmembrane</keyword>
<dbReference type="GO" id="GO:0009279">
    <property type="term" value="C:cell outer membrane"/>
    <property type="evidence" value="ECO:0007669"/>
    <property type="project" value="UniProtKB-SubCell"/>
</dbReference>
<evidence type="ECO:0000256" key="4">
    <source>
        <dbReference type="ARBA" id="ARBA00022692"/>
    </source>
</evidence>
<evidence type="ECO:0000256" key="1">
    <source>
        <dbReference type="ARBA" id="ARBA00004459"/>
    </source>
</evidence>
<name>A0AAJ5WHH8_9PSED</name>
<reference evidence="10" key="1">
    <citation type="submission" date="2023-03" db="EMBL/GenBank/DDBJ databases">
        <title>Andean soil-derived lignocellulolytic bacterial consortium as a source of novel taxa and putative plastic-active enzymes.</title>
        <authorList>
            <person name="Diaz-Garcia L."/>
            <person name="Chuvochina M."/>
            <person name="Feuerriegel G."/>
            <person name="Bunk B."/>
            <person name="Sproer C."/>
            <person name="Streit W.R."/>
            <person name="Rodriguez L.M."/>
            <person name="Overmann J."/>
            <person name="Jimenez D.J."/>
        </authorList>
    </citation>
    <scope>NUCLEOTIDE SEQUENCE</scope>
    <source>
        <strain evidence="10">MAG 876</strain>
    </source>
</reference>
<evidence type="ECO:0000256" key="3">
    <source>
        <dbReference type="ARBA" id="ARBA00022452"/>
    </source>
</evidence>
<keyword evidence="3 9" id="KW-1134">Transmembrane beta strand</keyword>
<dbReference type="Pfam" id="PF02321">
    <property type="entry name" value="OEP"/>
    <property type="match status" value="2"/>
</dbReference>
<dbReference type="AlphaFoldDB" id="A0AAJ5WHH8"/>
<dbReference type="Gene3D" id="2.20.200.10">
    <property type="entry name" value="Outer membrane efflux proteins (OEP)"/>
    <property type="match status" value="1"/>
</dbReference>
<keyword evidence="5 9" id="KW-0472">Membrane</keyword>
<dbReference type="EMBL" id="CP119325">
    <property type="protein sequence ID" value="WEK28845.1"/>
    <property type="molecule type" value="Genomic_DNA"/>
</dbReference>
<evidence type="ECO:0000313" key="10">
    <source>
        <dbReference type="EMBL" id="WEK28845.1"/>
    </source>
</evidence>
<dbReference type="SUPFAM" id="SSF56954">
    <property type="entry name" value="Outer membrane efflux proteins (OEP)"/>
    <property type="match status" value="1"/>
</dbReference>
<evidence type="ECO:0000256" key="6">
    <source>
        <dbReference type="ARBA" id="ARBA00023139"/>
    </source>
</evidence>
<dbReference type="InterPro" id="IPR010131">
    <property type="entry name" value="MdtP/NodT-like"/>
</dbReference>
<dbReference type="PROSITE" id="PS51257">
    <property type="entry name" value="PROKAR_LIPOPROTEIN"/>
    <property type="match status" value="1"/>
</dbReference>
<keyword evidence="7" id="KW-0998">Cell outer membrane</keyword>
<dbReference type="NCBIfam" id="TIGR01845">
    <property type="entry name" value="outer_NodT"/>
    <property type="match status" value="1"/>
</dbReference>
<dbReference type="Gene3D" id="1.20.1600.10">
    <property type="entry name" value="Outer membrane efflux proteins (OEP)"/>
    <property type="match status" value="1"/>
</dbReference>
<evidence type="ECO:0000256" key="8">
    <source>
        <dbReference type="ARBA" id="ARBA00023288"/>
    </source>
</evidence>
<organism evidence="10 11">
    <name type="scientific">Candidatus Pseudomonas phytovorans</name>
    <dbReference type="NCBI Taxonomy" id="3121377"/>
    <lineage>
        <taxon>Bacteria</taxon>
        <taxon>Pseudomonadati</taxon>
        <taxon>Pseudomonadota</taxon>
        <taxon>Gammaproteobacteria</taxon>
        <taxon>Pseudomonadales</taxon>
        <taxon>Pseudomonadaceae</taxon>
        <taxon>Pseudomonas</taxon>
    </lineage>
</organism>
<keyword evidence="6 9" id="KW-0564">Palmitate</keyword>